<dbReference type="PANTHER" id="PTHR35011:SF2">
    <property type="entry name" value="2,3-DIKETO-L-GULONATE TRAP TRANSPORTER SMALL PERMEASE PROTEIN YIAM"/>
    <property type="match status" value="1"/>
</dbReference>
<keyword evidence="3" id="KW-1003">Cell membrane</keyword>
<dbReference type="GO" id="GO:0005886">
    <property type="term" value="C:plasma membrane"/>
    <property type="evidence" value="ECO:0007669"/>
    <property type="project" value="UniProtKB-SubCell"/>
</dbReference>
<gene>
    <name evidence="11" type="ORF">D9R14_17130</name>
</gene>
<dbReference type="GO" id="GO:0022857">
    <property type="term" value="F:transmembrane transporter activity"/>
    <property type="evidence" value="ECO:0007669"/>
    <property type="project" value="UniProtKB-UniRule"/>
</dbReference>
<feature type="transmembrane region" description="Helical" evidence="9">
    <location>
        <begin position="125"/>
        <end position="144"/>
    </location>
</feature>
<dbReference type="Proteomes" id="UP000269692">
    <property type="component" value="Unassembled WGS sequence"/>
</dbReference>
<dbReference type="GO" id="GO:0015740">
    <property type="term" value="P:C4-dicarboxylate transport"/>
    <property type="evidence" value="ECO:0007669"/>
    <property type="project" value="TreeGrafter"/>
</dbReference>
<dbReference type="InterPro" id="IPR055348">
    <property type="entry name" value="DctQ"/>
</dbReference>
<evidence type="ECO:0000313" key="12">
    <source>
        <dbReference type="Proteomes" id="UP000269692"/>
    </source>
</evidence>
<comment type="similarity">
    <text evidence="8 9">Belongs to the TRAP transporter small permease family.</text>
</comment>
<evidence type="ECO:0000256" key="6">
    <source>
        <dbReference type="ARBA" id="ARBA00022989"/>
    </source>
</evidence>
<feature type="transmembrane region" description="Helical" evidence="9">
    <location>
        <begin position="47"/>
        <end position="64"/>
    </location>
</feature>
<evidence type="ECO:0000313" key="11">
    <source>
        <dbReference type="EMBL" id="RLP75104.1"/>
    </source>
</evidence>
<comment type="subcellular location">
    <subcellularLocation>
        <location evidence="1 9">Cell inner membrane</location>
        <topology evidence="1 9">Multi-pass membrane protein</topology>
    </subcellularLocation>
</comment>
<dbReference type="RefSeq" id="WP_121624570.1">
    <property type="nucleotide sequence ID" value="NZ_JACIIW010000011.1"/>
</dbReference>
<keyword evidence="4 9" id="KW-0997">Cell inner membrane</keyword>
<evidence type="ECO:0000256" key="9">
    <source>
        <dbReference type="RuleBase" id="RU369079"/>
    </source>
</evidence>
<feature type="transmembrane region" description="Helical" evidence="9">
    <location>
        <begin position="85"/>
        <end position="105"/>
    </location>
</feature>
<evidence type="ECO:0000256" key="4">
    <source>
        <dbReference type="ARBA" id="ARBA00022519"/>
    </source>
</evidence>
<keyword evidence="5 9" id="KW-0812">Transmembrane</keyword>
<evidence type="ECO:0000256" key="5">
    <source>
        <dbReference type="ARBA" id="ARBA00022692"/>
    </source>
</evidence>
<name>A0A3L7A4T1_9HYPH</name>
<dbReference type="Pfam" id="PF04290">
    <property type="entry name" value="DctQ"/>
    <property type="match status" value="1"/>
</dbReference>
<feature type="transmembrane region" description="Helical" evidence="9">
    <location>
        <begin position="12"/>
        <end position="35"/>
    </location>
</feature>
<accession>A0A3L7A4T1</accession>
<feature type="domain" description="Tripartite ATP-independent periplasmic transporters DctQ component" evidence="10">
    <location>
        <begin position="23"/>
        <end position="149"/>
    </location>
</feature>
<dbReference type="OrthoDB" id="4964541at2"/>
<keyword evidence="12" id="KW-1185">Reference proteome</keyword>
<dbReference type="EMBL" id="RCTF01000016">
    <property type="protein sequence ID" value="RLP75104.1"/>
    <property type="molecule type" value="Genomic_DNA"/>
</dbReference>
<keyword evidence="7 9" id="KW-0472">Membrane</keyword>
<keyword evidence="6 9" id="KW-1133">Transmembrane helix</keyword>
<comment type="caution">
    <text evidence="11">The sequence shown here is derived from an EMBL/GenBank/DDBJ whole genome shotgun (WGS) entry which is preliminary data.</text>
</comment>
<evidence type="ECO:0000256" key="3">
    <source>
        <dbReference type="ARBA" id="ARBA00022475"/>
    </source>
</evidence>
<proteinExistence type="inferred from homology"/>
<comment type="subunit">
    <text evidence="9">The complex comprises the extracytoplasmic solute receptor protein and the two transmembrane proteins.</text>
</comment>
<evidence type="ECO:0000256" key="7">
    <source>
        <dbReference type="ARBA" id="ARBA00023136"/>
    </source>
</evidence>
<evidence type="ECO:0000259" key="10">
    <source>
        <dbReference type="Pfam" id="PF04290"/>
    </source>
</evidence>
<dbReference type="AlphaFoldDB" id="A0A3L7A4T1"/>
<dbReference type="PANTHER" id="PTHR35011">
    <property type="entry name" value="2,3-DIKETO-L-GULONATE TRAP TRANSPORTER SMALL PERMEASE PROTEIN YIAM"/>
    <property type="match status" value="1"/>
</dbReference>
<evidence type="ECO:0000256" key="1">
    <source>
        <dbReference type="ARBA" id="ARBA00004429"/>
    </source>
</evidence>
<keyword evidence="2 9" id="KW-0813">Transport</keyword>
<dbReference type="InterPro" id="IPR007387">
    <property type="entry name" value="TRAP_DctQ"/>
</dbReference>
<comment type="function">
    <text evidence="9">Part of the tripartite ATP-independent periplasmic (TRAP) transport system.</text>
</comment>
<evidence type="ECO:0000256" key="8">
    <source>
        <dbReference type="ARBA" id="ARBA00038436"/>
    </source>
</evidence>
<sequence>MTRLIEGYFSLLKILIAIFLAVMVVLVFGNVVLRYAFDSGITVSEELSRWLFVWLTFLGAIVALREHGHLGVDTVVKRLPRKGKLACLIVSQVLMLYATVLFFQGSWVQTLINWQVTAPASGASVAWLYGVGLVFSISTGLIILDGLRRAVMGDLSDDQLVIVKESEEQEQLEQLQHELAARDGRDVLVRAEPSRGTDR</sequence>
<evidence type="ECO:0000256" key="2">
    <source>
        <dbReference type="ARBA" id="ARBA00022448"/>
    </source>
</evidence>
<protein>
    <recommendedName>
        <fullName evidence="9">TRAP transporter small permease protein</fullName>
    </recommendedName>
</protein>
<reference evidence="11 12" key="1">
    <citation type="submission" date="2018-10" db="EMBL/GenBank/DDBJ databases">
        <title>Xanthobacter tagetidis genome sequencing and assembly.</title>
        <authorList>
            <person name="Maclea K.S."/>
            <person name="Goen A.E."/>
            <person name="Fatima S.A."/>
        </authorList>
    </citation>
    <scope>NUCLEOTIDE SEQUENCE [LARGE SCALE GENOMIC DNA]</scope>
    <source>
        <strain evidence="11 12">ATCC 700314</strain>
    </source>
</reference>
<organism evidence="11 12">
    <name type="scientific">Xanthobacter tagetidis</name>
    <dbReference type="NCBI Taxonomy" id="60216"/>
    <lineage>
        <taxon>Bacteria</taxon>
        <taxon>Pseudomonadati</taxon>
        <taxon>Pseudomonadota</taxon>
        <taxon>Alphaproteobacteria</taxon>
        <taxon>Hyphomicrobiales</taxon>
        <taxon>Xanthobacteraceae</taxon>
        <taxon>Xanthobacter</taxon>
    </lineage>
</organism>